<dbReference type="PANTHER" id="PTHR30055:SF241">
    <property type="entry name" value="TRANSCRIPTIONAL REGULATORY PROTEIN"/>
    <property type="match status" value="1"/>
</dbReference>
<evidence type="ECO:0000256" key="1">
    <source>
        <dbReference type="ARBA" id="ARBA00022491"/>
    </source>
</evidence>
<evidence type="ECO:0000256" key="5">
    <source>
        <dbReference type="PROSITE-ProRule" id="PRU00335"/>
    </source>
</evidence>
<feature type="DNA-binding region" description="H-T-H motif" evidence="5">
    <location>
        <begin position="36"/>
        <end position="55"/>
    </location>
</feature>
<comment type="caution">
    <text evidence="7">The sequence shown here is derived from an EMBL/GenBank/DDBJ whole genome shotgun (WGS) entry which is preliminary data.</text>
</comment>
<reference evidence="7 8" key="1">
    <citation type="submission" date="2013-01" db="EMBL/GenBank/DDBJ databases">
        <title>Whole genome shotgun sequence of Gordonia soli NBRC 108243.</title>
        <authorList>
            <person name="Isaki-Nakamura S."/>
            <person name="Hosoyama A."/>
            <person name="Tsuchikane K."/>
            <person name="Ando Y."/>
            <person name="Baba S."/>
            <person name="Ohji S."/>
            <person name="Hamada M."/>
            <person name="Tamura T."/>
            <person name="Yamazoe A."/>
            <person name="Yamazaki S."/>
            <person name="Fujita N."/>
        </authorList>
    </citation>
    <scope>NUCLEOTIDE SEQUENCE [LARGE SCALE GENOMIC DNA]</scope>
    <source>
        <strain evidence="7 8">NBRC 108243</strain>
    </source>
</reference>
<dbReference type="EMBL" id="BANX01000005">
    <property type="protein sequence ID" value="GAC66918.1"/>
    <property type="molecule type" value="Genomic_DNA"/>
</dbReference>
<evidence type="ECO:0000259" key="6">
    <source>
        <dbReference type="PROSITE" id="PS50977"/>
    </source>
</evidence>
<dbReference type="STRING" id="1223545.GS4_05_01270"/>
<dbReference type="Pfam" id="PF13977">
    <property type="entry name" value="TetR_C_6"/>
    <property type="match status" value="1"/>
</dbReference>
<evidence type="ECO:0000313" key="7">
    <source>
        <dbReference type="EMBL" id="GAC66918.1"/>
    </source>
</evidence>
<accession>M0QEA8</accession>
<dbReference type="SUPFAM" id="SSF46689">
    <property type="entry name" value="Homeodomain-like"/>
    <property type="match status" value="1"/>
</dbReference>
<feature type="domain" description="HTH tetR-type" evidence="6">
    <location>
        <begin position="13"/>
        <end position="73"/>
    </location>
</feature>
<keyword evidence="4" id="KW-0804">Transcription</keyword>
<organism evidence="7 8">
    <name type="scientific">Gordonia soli NBRC 108243</name>
    <dbReference type="NCBI Taxonomy" id="1223545"/>
    <lineage>
        <taxon>Bacteria</taxon>
        <taxon>Bacillati</taxon>
        <taxon>Actinomycetota</taxon>
        <taxon>Actinomycetes</taxon>
        <taxon>Mycobacteriales</taxon>
        <taxon>Gordoniaceae</taxon>
        <taxon>Gordonia</taxon>
    </lineage>
</organism>
<dbReference type="AlphaFoldDB" id="M0QEA8"/>
<dbReference type="InterPro" id="IPR036271">
    <property type="entry name" value="Tet_transcr_reg_TetR-rel_C_sf"/>
</dbReference>
<keyword evidence="8" id="KW-1185">Reference proteome</keyword>
<dbReference type="InterPro" id="IPR023772">
    <property type="entry name" value="DNA-bd_HTH_TetR-type_CS"/>
</dbReference>
<dbReference type="eggNOG" id="COG1309">
    <property type="taxonomic scope" value="Bacteria"/>
</dbReference>
<dbReference type="PRINTS" id="PR00455">
    <property type="entry name" value="HTHTETR"/>
</dbReference>
<dbReference type="GO" id="GO:0003700">
    <property type="term" value="F:DNA-binding transcription factor activity"/>
    <property type="evidence" value="ECO:0007669"/>
    <property type="project" value="TreeGrafter"/>
</dbReference>
<sequence>MVTERRSQSERRQSTRQNLLAAASKVFARRGYRDATVQDIVAEAGVSTGALYNHFPGKREVFLAVFDEWFLQWSAGYGTAVRPADGADDAIRKAADHYDQLLQDRPDDAQLLIEFWSAAMRDESLRPAFIERHGQIRGAMSALIGHMLDQAGISASVDSDTLGAIVTALADGLAMQYLVDPPPRRTDRTILLTALQLLLAGATGGQAPKS</sequence>
<evidence type="ECO:0000256" key="3">
    <source>
        <dbReference type="ARBA" id="ARBA00023125"/>
    </source>
</evidence>
<dbReference type="Proteomes" id="UP000011666">
    <property type="component" value="Unassembled WGS sequence"/>
</dbReference>
<keyword evidence="3 5" id="KW-0238">DNA-binding</keyword>
<dbReference type="Gene3D" id="1.10.357.10">
    <property type="entry name" value="Tetracycline Repressor, domain 2"/>
    <property type="match status" value="1"/>
</dbReference>
<dbReference type="GO" id="GO:0000976">
    <property type="term" value="F:transcription cis-regulatory region binding"/>
    <property type="evidence" value="ECO:0007669"/>
    <property type="project" value="TreeGrafter"/>
</dbReference>
<keyword evidence="2" id="KW-0805">Transcription regulation</keyword>
<proteinExistence type="predicted"/>
<dbReference type="InterPro" id="IPR009057">
    <property type="entry name" value="Homeodomain-like_sf"/>
</dbReference>
<dbReference type="InterPro" id="IPR001647">
    <property type="entry name" value="HTH_TetR"/>
</dbReference>
<dbReference type="InterPro" id="IPR050109">
    <property type="entry name" value="HTH-type_TetR-like_transc_reg"/>
</dbReference>
<dbReference type="OrthoDB" id="4214267at2"/>
<evidence type="ECO:0000256" key="2">
    <source>
        <dbReference type="ARBA" id="ARBA00023015"/>
    </source>
</evidence>
<dbReference type="RefSeq" id="WP_007617595.1">
    <property type="nucleotide sequence ID" value="NZ_BANX01000005.1"/>
</dbReference>
<dbReference type="SUPFAM" id="SSF48498">
    <property type="entry name" value="Tetracyclin repressor-like, C-terminal domain"/>
    <property type="match status" value="1"/>
</dbReference>
<dbReference type="Pfam" id="PF00440">
    <property type="entry name" value="TetR_N"/>
    <property type="match status" value="1"/>
</dbReference>
<evidence type="ECO:0000313" key="8">
    <source>
        <dbReference type="Proteomes" id="UP000011666"/>
    </source>
</evidence>
<dbReference type="PROSITE" id="PS50977">
    <property type="entry name" value="HTH_TETR_2"/>
    <property type="match status" value="1"/>
</dbReference>
<name>M0QEA8_9ACTN</name>
<protein>
    <submittedName>
        <fullName evidence="7">Putative TetR family transcriptional regulator</fullName>
    </submittedName>
</protein>
<keyword evidence="1" id="KW-0678">Repressor</keyword>
<dbReference type="PROSITE" id="PS01081">
    <property type="entry name" value="HTH_TETR_1"/>
    <property type="match status" value="1"/>
</dbReference>
<gene>
    <name evidence="7" type="ORF">GS4_05_01270</name>
</gene>
<dbReference type="PANTHER" id="PTHR30055">
    <property type="entry name" value="HTH-TYPE TRANSCRIPTIONAL REGULATOR RUTR"/>
    <property type="match status" value="1"/>
</dbReference>
<dbReference type="InterPro" id="IPR039538">
    <property type="entry name" value="BetI_C"/>
</dbReference>
<evidence type="ECO:0000256" key="4">
    <source>
        <dbReference type="ARBA" id="ARBA00023163"/>
    </source>
</evidence>